<dbReference type="RefSeq" id="WP_153837862.1">
    <property type="nucleotide sequence ID" value="NZ_VOIX01000002.1"/>
</dbReference>
<evidence type="ECO:0000313" key="2">
    <source>
        <dbReference type="Proteomes" id="UP000432048"/>
    </source>
</evidence>
<evidence type="ECO:0000313" key="1">
    <source>
        <dbReference type="EMBL" id="MRJ20043.1"/>
    </source>
</evidence>
<comment type="caution">
    <text evidence="1">The sequence shown here is derived from an EMBL/GenBank/DDBJ whole genome shotgun (WGS) entry which is preliminary data.</text>
</comment>
<dbReference type="EMBL" id="VOIX01000002">
    <property type="protein sequence ID" value="MRJ20043.1"/>
    <property type="molecule type" value="Genomic_DNA"/>
</dbReference>
<dbReference type="Proteomes" id="UP000432048">
    <property type="component" value="Unassembled WGS sequence"/>
</dbReference>
<gene>
    <name evidence="1" type="ORF">FRT60_06785</name>
</gene>
<reference evidence="1 2" key="1">
    <citation type="submission" date="2019-08" db="EMBL/GenBank/DDBJ databases">
        <title>Pseudomonas haemolytica sp. nov. isolated from raw milk and skim milk concentrate.</title>
        <authorList>
            <person name="Hofmann K."/>
            <person name="Huptas C."/>
            <person name="Doll E."/>
            <person name="Scherer S."/>
            <person name="Wenning M."/>
        </authorList>
    </citation>
    <scope>NUCLEOTIDE SEQUENCE [LARGE SCALE GENOMIC DNA]</scope>
    <source>
        <strain evidence="1 2">DSM 108988</strain>
    </source>
</reference>
<name>A0A646NTK1_9PSED</name>
<organism evidence="1 2">
    <name type="scientific">Pseudomonas haemolytica</name>
    <dbReference type="NCBI Taxonomy" id="2600065"/>
    <lineage>
        <taxon>Bacteria</taxon>
        <taxon>Pseudomonadati</taxon>
        <taxon>Pseudomonadota</taxon>
        <taxon>Gammaproteobacteria</taxon>
        <taxon>Pseudomonadales</taxon>
        <taxon>Pseudomonadaceae</taxon>
        <taxon>Pseudomonas</taxon>
    </lineage>
</organism>
<proteinExistence type="predicted"/>
<sequence length="119" mass="13949">MAIEEVTNRTLFEEFHADARFACLREIRSQLQPAMRVLRDNVTGFRQGKTTLKPDSIQRLREYVLQMLQLQHAMIEACEIIPDEFELVKNRILADFDTDEPKAYLQRANGWLRVIEANV</sequence>
<dbReference type="AlphaFoldDB" id="A0A646NTK1"/>
<accession>A0A646NTK1</accession>
<protein>
    <submittedName>
        <fullName evidence="1">Uncharacterized protein</fullName>
    </submittedName>
</protein>